<feature type="transmembrane region" description="Helical" evidence="1">
    <location>
        <begin position="6"/>
        <end position="35"/>
    </location>
</feature>
<keyword evidence="3" id="KW-1185">Reference proteome</keyword>
<comment type="caution">
    <text evidence="2">The sequence shown here is derived from an EMBL/GenBank/DDBJ whole genome shotgun (WGS) entry which is preliminary data.</text>
</comment>
<accession>A0A5C6C1W0</accession>
<evidence type="ECO:0000313" key="3">
    <source>
        <dbReference type="Proteomes" id="UP000319908"/>
    </source>
</evidence>
<sequence>MPEPLTIASLVIGVLCLLAVLALGALLLCCVAFVVSRDSSGKSWRSLKKTVRQQEEADLADAKWRAAGRGLGYNTDSLPSE</sequence>
<gene>
    <name evidence="2" type="ORF">Poly21_01300</name>
</gene>
<proteinExistence type="predicted"/>
<dbReference type="AlphaFoldDB" id="A0A5C6C1W0"/>
<keyword evidence="1" id="KW-0472">Membrane</keyword>
<dbReference type="RefSeq" id="WP_146404965.1">
    <property type="nucleotide sequence ID" value="NZ_SJPU01000001.1"/>
</dbReference>
<reference evidence="2 3" key="1">
    <citation type="journal article" date="2020" name="Antonie Van Leeuwenhoek">
        <title>Rhodopirellula heiligendammensis sp. nov., Rhodopirellula pilleata sp. nov., and Rhodopirellula solitaria sp. nov. isolated from natural or artificial marine surfaces in Northern Germany and California, USA, and emended description of the genus Rhodopirellula.</title>
        <authorList>
            <person name="Kallscheuer N."/>
            <person name="Wiegand S."/>
            <person name="Jogler M."/>
            <person name="Boedeker C."/>
            <person name="Peeters S.H."/>
            <person name="Rast P."/>
            <person name="Heuer A."/>
            <person name="Jetten M.S.M."/>
            <person name="Rohde M."/>
            <person name="Jogler C."/>
        </authorList>
    </citation>
    <scope>NUCLEOTIDE SEQUENCE [LARGE SCALE GENOMIC DNA]</scope>
    <source>
        <strain evidence="2 3">Poly21</strain>
    </source>
</reference>
<keyword evidence="1" id="KW-1133">Transmembrane helix</keyword>
<keyword evidence="1" id="KW-0812">Transmembrane</keyword>
<evidence type="ECO:0000256" key="1">
    <source>
        <dbReference type="SAM" id="Phobius"/>
    </source>
</evidence>
<organism evidence="2 3">
    <name type="scientific">Allorhodopirellula heiligendammensis</name>
    <dbReference type="NCBI Taxonomy" id="2714739"/>
    <lineage>
        <taxon>Bacteria</taxon>
        <taxon>Pseudomonadati</taxon>
        <taxon>Planctomycetota</taxon>
        <taxon>Planctomycetia</taxon>
        <taxon>Pirellulales</taxon>
        <taxon>Pirellulaceae</taxon>
        <taxon>Allorhodopirellula</taxon>
    </lineage>
</organism>
<name>A0A5C6C1W0_9BACT</name>
<dbReference type="Proteomes" id="UP000319908">
    <property type="component" value="Unassembled WGS sequence"/>
</dbReference>
<protein>
    <submittedName>
        <fullName evidence="2">Uncharacterized protein</fullName>
    </submittedName>
</protein>
<evidence type="ECO:0000313" key="2">
    <source>
        <dbReference type="EMBL" id="TWU17977.1"/>
    </source>
</evidence>
<dbReference type="EMBL" id="SJPU01000001">
    <property type="protein sequence ID" value="TWU17977.1"/>
    <property type="molecule type" value="Genomic_DNA"/>
</dbReference>